<evidence type="ECO:0000259" key="14">
    <source>
        <dbReference type="Pfam" id="PF03028"/>
    </source>
</evidence>
<evidence type="ECO:0000259" key="22">
    <source>
        <dbReference type="Pfam" id="PF18199"/>
    </source>
</evidence>
<dbReference type="FunFam" id="3.40.50.300:FF:002141">
    <property type="entry name" value="Dynein heavy chain"/>
    <property type="match status" value="1"/>
</dbReference>
<keyword evidence="11" id="KW-0206">Cytoskeleton</keyword>
<evidence type="ECO:0000256" key="12">
    <source>
        <dbReference type="ARBA" id="ARBA00023273"/>
    </source>
</evidence>
<dbReference type="InterPro" id="IPR043157">
    <property type="entry name" value="Dynein_AAA1S"/>
</dbReference>
<evidence type="ECO:0000256" key="13">
    <source>
        <dbReference type="SAM" id="Coils"/>
    </source>
</evidence>
<dbReference type="GO" id="GO:0007018">
    <property type="term" value="P:microtubule-based movement"/>
    <property type="evidence" value="ECO:0007669"/>
    <property type="project" value="InterPro"/>
</dbReference>
<keyword evidence="10" id="KW-0505">Motor protein</keyword>
<dbReference type="FunFam" id="3.40.50.300:FF:001143">
    <property type="entry name" value="Dynein axonemal heavy chain 6"/>
    <property type="match status" value="1"/>
</dbReference>
<evidence type="ECO:0000256" key="5">
    <source>
        <dbReference type="ARBA" id="ARBA00022741"/>
    </source>
</evidence>
<feature type="domain" description="Dynein heavy chain ATP-binding dynein motor region" evidence="19">
    <location>
        <begin position="1687"/>
        <end position="1900"/>
    </location>
</feature>
<dbReference type="Gene3D" id="1.20.58.1120">
    <property type="match status" value="1"/>
</dbReference>
<dbReference type="FunFam" id="1.10.8.710:FF:000004">
    <property type="entry name" value="Dynein axonemal heavy chain 6"/>
    <property type="match status" value="1"/>
</dbReference>
<dbReference type="FunFam" id="1.10.8.1220:FF:000001">
    <property type="entry name" value="Dynein axonemal heavy chain 5"/>
    <property type="match status" value="1"/>
</dbReference>
<dbReference type="InterPro" id="IPR027417">
    <property type="entry name" value="P-loop_NTPase"/>
</dbReference>
<dbReference type="GO" id="GO:0045505">
    <property type="term" value="F:dynein intermediate chain binding"/>
    <property type="evidence" value="ECO:0007669"/>
    <property type="project" value="InterPro"/>
</dbReference>
<dbReference type="Pfam" id="PF18199">
    <property type="entry name" value="Dynein_C"/>
    <property type="match status" value="2"/>
</dbReference>
<evidence type="ECO:0000259" key="19">
    <source>
        <dbReference type="Pfam" id="PF12781"/>
    </source>
</evidence>
<dbReference type="InterPro" id="IPR035706">
    <property type="entry name" value="AAA_9"/>
</dbReference>
<dbReference type="InterPro" id="IPR026983">
    <property type="entry name" value="DHC"/>
</dbReference>
<dbReference type="Gene3D" id="1.20.920.30">
    <property type="match status" value="1"/>
</dbReference>
<dbReference type="InterPro" id="IPR004273">
    <property type="entry name" value="Dynein_heavy_D6_P-loop"/>
</dbReference>
<evidence type="ECO:0000313" key="23">
    <source>
        <dbReference type="Ensembl" id="ENSCCRP00015116383.1"/>
    </source>
</evidence>
<feature type="domain" description="Dynein heavy chain hydrolytic ATP-binding dynein motor region" evidence="16">
    <location>
        <begin position="201"/>
        <end position="527"/>
    </location>
</feature>
<keyword evidence="7" id="KW-0243">Dynein</keyword>
<dbReference type="InterPro" id="IPR041228">
    <property type="entry name" value="Dynein_C"/>
</dbReference>
<dbReference type="InterPro" id="IPR041658">
    <property type="entry name" value="AAA_lid_11"/>
</dbReference>
<feature type="domain" description="Dynein heavy chain AAA module D4" evidence="18">
    <location>
        <begin position="1062"/>
        <end position="1315"/>
    </location>
</feature>
<dbReference type="Proteomes" id="UP000694700">
    <property type="component" value="Unplaced"/>
</dbReference>
<feature type="domain" description="Dynein heavy chain C-terminal" evidence="22">
    <location>
        <begin position="2407"/>
        <end position="2519"/>
    </location>
</feature>
<dbReference type="InterPro" id="IPR024317">
    <property type="entry name" value="Dynein_heavy_chain_D4_dom"/>
</dbReference>
<proteinExistence type="inferred from homology"/>
<reference evidence="23" key="1">
    <citation type="submission" date="2025-08" db="UniProtKB">
        <authorList>
            <consortium name="Ensembl"/>
        </authorList>
    </citation>
    <scope>IDENTIFICATION</scope>
</reference>
<keyword evidence="8 13" id="KW-0175">Coiled coil</keyword>
<feature type="domain" description="Dynein heavy chain C-terminal" evidence="22">
    <location>
        <begin position="2548"/>
        <end position="2602"/>
    </location>
</feature>
<evidence type="ECO:0000259" key="20">
    <source>
        <dbReference type="Pfam" id="PF17857"/>
    </source>
</evidence>
<organism evidence="23 24">
    <name type="scientific">Cyprinus carpio</name>
    <name type="common">Common carp</name>
    <dbReference type="NCBI Taxonomy" id="7962"/>
    <lineage>
        <taxon>Eukaryota</taxon>
        <taxon>Metazoa</taxon>
        <taxon>Chordata</taxon>
        <taxon>Craniata</taxon>
        <taxon>Vertebrata</taxon>
        <taxon>Euteleostomi</taxon>
        <taxon>Actinopterygii</taxon>
        <taxon>Neopterygii</taxon>
        <taxon>Teleostei</taxon>
        <taxon>Ostariophysi</taxon>
        <taxon>Cypriniformes</taxon>
        <taxon>Cyprinidae</taxon>
        <taxon>Cyprininae</taxon>
        <taxon>Cyprinus</taxon>
    </lineage>
</organism>
<feature type="domain" description="Dynein heavy chain linker" evidence="15">
    <location>
        <begin position="2"/>
        <end position="119"/>
    </location>
</feature>
<keyword evidence="4" id="KW-0493">Microtubule</keyword>
<dbReference type="GO" id="GO:0051959">
    <property type="term" value="F:dynein light intermediate chain binding"/>
    <property type="evidence" value="ECO:0007669"/>
    <property type="project" value="InterPro"/>
</dbReference>
<evidence type="ECO:0000256" key="2">
    <source>
        <dbReference type="ARBA" id="ARBA00008887"/>
    </source>
</evidence>
<feature type="domain" description="Dynein heavy chain region D6 P-loop" evidence="14">
    <location>
        <begin position="2111"/>
        <end position="2218"/>
    </location>
</feature>
<name>A0A8C2BCB7_CYPCA</name>
<feature type="coiled-coil region" evidence="13">
    <location>
        <begin position="1544"/>
        <end position="1585"/>
    </location>
</feature>
<dbReference type="Pfam" id="PF12781">
    <property type="entry name" value="AAA_9"/>
    <property type="match status" value="1"/>
</dbReference>
<dbReference type="FunFam" id="3.40.50.300:FF:001145">
    <property type="entry name" value="Putative dynein heavy chain"/>
    <property type="match status" value="1"/>
</dbReference>
<dbReference type="Gene3D" id="3.40.50.300">
    <property type="entry name" value="P-loop containing nucleotide triphosphate hydrolases"/>
    <property type="match status" value="4"/>
</dbReference>
<dbReference type="Pfam" id="PF08393">
    <property type="entry name" value="DHC_N2"/>
    <property type="match status" value="1"/>
</dbReference>
<dbReference type="Pfam" id="PF12780">
    <property type="entry name" value="AAA_8"/>
    <property type="match status" value="1"/>
</dbReference>
<dbReference type="Pfam" id="PF12774">
    <property type="entry name" value="AAA_6"/>
    <property type="match status" value="1"/>
</dbReference>
<dbReference type="Gene3D" id="1.10.8.710">
    <property type="match status" value="1"/>
</dbReference>
<dbReference type="GO" id="GO:0005874">
    <property type="term" value="C:microtubule"/>
    <property type="evidence" value="ECO:0007669"/>
    <property type="project" value="UniProtKB-KW"/>
</dbReference>
<evidence type="ECO:0000256" key="4">
    <source>
        <dbReference type="ARBA" id="ARBA00022701"/>
    </source>
</evidence>
<keyword evidence="3" id="KW-0963">Cytoplasm</keyword>
<dbReference type="Gene3D" id="1.20.1270.280">
    <property type="match status" value="1"/>
</dbReference>
<dbReference type="FunFam" id="1.20.920.30:FF:000002">
    <property type="entry name" value="Dynein axonemal heavy chain 3"/>
    <property type="match status" value="1"/>
</dbReference>
<dbReference type="PANTHER" id="PTHR22878">
    <property type="entry name" value="DYNEIN HEAVY CHAIN 6, AXONEMAL-LIKE-RELATED"/>
    <property type="match status" value="1"/>
</dbReference>
<evidence type="ECO:0000259" key="18">
    <source>
        <dbReference type="Pfam" id="PF12780"/>
    </source>
</evidence>
<dbReference type="Pfam" id="PF17857">
    <property type="entry name" value="AAA_lid_1"/>
    <property type="match status" value="1"/>
</dbReference>
<dbReference type="Gene3D" id="6.10.140.1060">
    <property type="match status" value="1"/>
</dbReference>
<dbReference type="Pfam" id="PF18198">
    <property type="entry name" value="AAA_lid_11"/>
    <property type="match status" value="1"/>
</dbReference>
<feature type="domain" description="Dynein heavy chain 3 AAA+ lid" evidence="20">
    <location>
        <begin position="941"/>
        <end position="1038"/>
    </location>
</feature>
<dbReference type="Gene3D" id="1.20.140.100">
    <property type="entry name" value="Dynein heavy chain, N-terminal domain 2"/>
    <property type="match status" value="1"/>
</dbReference>
<dbReference type="SUPFAM" id="SSF52540">
    <property type="entry name" value="P-loop containing nucleoside triphosphate hydrolases"/>
    <property type="match status" value="4"/>
</dbReference>
<dbReference type="InterPro" id="IPR035699">
    <property type="entry name" value="AAA_6"/>
</dbReference>
<keyword evidence="6" id="KW-0067">ATP-binding</keyword>
<dbReference type="FunFam" id="3.40.50.300:FF:000362">
    <property type="entry name" value="Dynein, axonemal, heavy chain 6"/>
    <property type="match status" value="1"/>
</dbReference>
<dbReference type="Ensembl" id="ENSCCRT00015120065.1">
    <property type="protein sequence ID" value="ENSCCRP00015116383.1"/>
    <property type="gene ID" value="ENSCCRG00015045878.1"/>
</dbReference>
<evidence type="ECO:0000259" key="17">
    <source>
        <dbReference type="Pfam" id="PF12777"/>
    </source>
</evidence>
<evidence type="ECO:0000313" key="24">
    <source>
        <dbReference type="Proteomes" id="UP000694700"/>
    </source>
</evidence>
<dbReference type="FunFam" id="3.40.50.300:FF:000063">
    <property type="entry name" value="dynein heavy chain 6, axonemal"/>
    <property type="match status" value="1"/>
</dbReference>
<feature type="domain" description="Dynein heavy chain AAA lid" evidence="21">
    <location>
        <begin position="2239"/>
        <end position="2366"/>
    </location>
</feature>
<protein>
    <submittedName>
        <fullName evidence="23">Dynein, axonemal, heavy chain 6</fullName>
    </submittedName>
</protein>
<keyword evidence="5" id="KW-0547">Nucleotide-binding</keyword>
<dbReference type="GO" id="GO:0005930">
    <property type="term" value="C:axoneme"/>
    <property type="evidence" value="ECO:0007669"/>
    <property type="project" value="UniProtKB-SubCell"/>
</dbReference>
<dbReference type="Gene3D" id="1.10.8.720">
    <property type="entry name" value="Region D6 of dynein motor"/>
    <property type="match status" value="1"/>
</dbReference>
<comment type="subcellular location">
    <subcellularLocation>
        <location evidence="1">Cytoplasm</location>
        <location evidence="1">Cytoskeleton</location>
        <location evidence="1">Cilium axoneme</location>
    </subcellularLocation>
</comment>
<dbReference type="FunFam" id="1.20.920.20:FF:000006">
    <property type="entry name" value="Dynein, axonemal, heavy chain 6"/>
    <property type="match status" value="1"/>
</dbReference>
<dbReference type="GO" id="GO:0008569">
    <property type="term" value="F:minus-end-directed microtubule motor activity"/>
    <property type="evidence" value="ECO:0007669"/>
    <property type="project" value="InterPro"/>
</dbReference>
<dbReference type="GO" id="GO:0005524">
    <property type="term" value="F:ATP binding"/>
    <property type="evidence" value="ECO:0007669"/>
    <property type="project" value="UniProtKB-KW"/>
</dbReference>
<dbReference type="Pfam" id="PF12777">
    <property type="entry name" value="MT"/>
    <property type="match status" value="1"/>
</dbReference>
<evidence type="ECO:0000259" key="21">
    <source>
        <dbReference type="Pfam" id="PF18198"/>
    </source>
</evidence>
<evidence type="ECO:0000256" key="10">
    <source>
        <dbReference type="ARBA" id="ARBA00023175"/>
    </source>
</evidence>
<dbReference type="InterPro" id="IPR041589">
    <property type="entry name" value="DNAH3_AAA_lid_1"/>
</dbReference>
<dbReference type="Gene3D" id="1.10.8.1220">
    <property type="match status" value="1"/>
</dbReference>
<evidence type="ECO:0000256" key="11">
    <source>
        <dbReference type="ARBA" id="ARBA00023212"/>
    </source>
</evidence>
<dbReference type="InterPro" id="IPR042219">
    <property type="entry name" value="AAA_lid_11_sf"/>
</dbReference>
<evidence type="ECO:0000256" key="6">
    <source>
        <dbReference type="ARBA" id="ARBA00022840"/>
    </source>
</evidence>
<evidence type="ECO:0000259" key="16">
    <source>
        <dbReference type="Pfam" id="PF12774"/>
    </source>
</evidence>
<dbReference type="Gene3D" id="3.20.180.20">
    <property type="entry name" value="Dynein heavy chain, N-terminal domain 2"/>
    <property type="match status" value="1"/>
</dbReference>
<evidence type="ECO:0000256" key="7">
    <source>
        <dbReference type="ARBA" id="ARBA00023017"/>
    </source>
</evidence>
<dbReference type="InterPro" id="IPR024743">
    <property type="entry name" value="Dynein_HC_stalk"/>
</dbReference>
<dbReference type="Gene3D" id="1.20.920.20">
    <property type="match status" value="1"/>
</dbReference>
<feature type="domain" description="Dynein heavy chain coiled coil stalk" evidence="17">
    <location>
        <begin position="1329"/>
        <end position="1658"/>
    </location>
</feature>
<keyword evidence="9" id="KW-0969">Cilium</keyword>
<dbReference type="InterPro" id="IPR042222">
    <property type="entry name" value="Dynein_2_N"/>
</dbReference>
<comment type="similarity">
    <text evidence="2">Belongs to the dynein heavy chain family.</text>
</comment>
<evidence type="ECO:0000256" key="3">
    <source>
        <dbReference type="ARBA" id="ARBA00022490"/>
    </source>
</evidence>
<evidence type="ECO:0000256" key="1">
    <source>
        <dbReference type="ARBA" id="ARBA00004430"/>
    </source>
</evidence>
<dbReference type="GO" id="GO:0030286">
    <property type="term" value="C:dynein complex"/>
    <property type="evidence" value="ECO:0007669"/>
    <property type="project" value="UniProtKB-KW"/>
</dbReference>
<dbReference type="InterPro" id="IPR013602">
    <property type="entry name" value="Dynein_heavy_linker"/>
</dbReference>
<evidence type="ECO:0000256" key="9">
    <source>
        <dbReference type="ARBA" id="ARBA00023069"/>
    </source>
</evidence>
<evidence type="ECO:0000256" key="8">
    <source>
        <dbReference type="ARBA" id="ARBA00023054"/>
    </source>
</evidence>
<dbReference type="InterPro" id="IPR042228">
    <property type="entry name" value="Dynein_linker_3"/>
</dbReference>
<evidence type="ECO:0000259" key="15">
    <source>
        <dbReference type="Pfam" id="PF08393"/>
    </source>
</evidence>
<sequence length="2606" mass="296875">ISWLYLESIFSAPDIQRQLPAESKMFLQVDKSWKEIMRKVNRLPNALRLLDIFQNNNALLERIQKCLEAYLESKRVIFPRFYFLSNDELLEILAQTRNPQAVQPHLRKCFDAISQLEFGLLTPGEGETEDNVKNMYVCDCAVGGTGERPEGSWKCRGLVGEGGGGHVDSSDNFEWQRQLRYYWDVDLDDCVARMALSQYVYGYEYLGACPRLVITPLTDRCYLCLMGALQLDLGGAPAGPAGTGKTETTKDLAKALAIQCVVFNCSDGLDYKMMGTFFSGLAQSGAWCCFDEFNRINIEVLSVIAQQLITIRNAKAARLPRFMFEGREIKLVMTCAAFITMNPGYAGRTELPDNLKALFRPIAMMVPNYTLIAEVILYSEGFESSKTLARKMTQMYKLCSEQLSQQDHYDFGMRAVKSVLVMAGSLKRENPHLSEDVVLIRALRDSNLPKFLKDDAVLFSGILSDLFPGVTIPEHDYGVLHSTIHSSLCQRSLQPLPSIISKVIQLYETMLVRHGVMLVGPTGSGKTTVYLVLADTLDTLYHAGHQNPFYRPVKTYVLNPKSVNMGELYGEVNPLTLEWRDGLMALCVRAAVQDFSDDHKWVISDGPVDALWIENMNTVLDDNKMLCLANSERIKLTPSIHMMFEVQDLAVASPATVSRCGMVYIDPEELKWMPYVQTWLTGFAEKVKPLKLSEFFLEAFEGVLFYRQYLPSGGDLWSVYMNFDAKCLEPWEKIIPCFSYNSEMPFFEMLVPTTDTVRYGYLMEKLLSVNHSVLFTGITGVGKVSVQEKAGYVPVYINFSAQTSSARTQEIIESKLEKKRKNILGAPANKKIVVFVDDLNMPKLDSYGSQPPIELLRQFQDFHGFYDREKYQLLIIKLINFVSCAPPGGGRNPVTPRFIRHFSMLCLPTPSEQSLKQIFKAILSGFLTEFSTAVKQASDSIVDAAVEIYRRMSVDLLPTPAKSHYVFNLRDLSKCVQGMLQCEPTTVRDQTQIFRLFCHECQRVFHDRLINNEDKTYFHTMTSEMANKADRVYEDLTDIEKIRQVLQDYLDDYNTTFAKETKLVFFQDAIEHVSRIARMIRQERGNALLVGVGGTGKQSLTRLAAHMCGYRCFQIELSRGYNYDSFHEDLRKLYKMAGVEGQDMVFLFTDTQIVVEEFLEDINNMLNSGEVPNLFEKDELKQVLAAISPKAKEADLTKCRMSLYILSCSKLHIVLCMSPVGDSFRSRCRMFPSLVNCCTIDWFVQWPREALLSVSQTFFQNVEFGSEEMKQCFSEMCVEIHVSVTDMAECFYSELRRHYYTTPTSYLELINLYLSMLGEKRQQLQAARDRVKNGLTKLLETNELVDKMKQDLSALEPVLKQKSIDVNALMEKLAVDQENADQVRRVVKEDEALAKVKAEETQAIADDAQRDLDEALPALDSANKALNALDKADISEIRVFTKPPDLVMTVMEAVCILLSHKTDWASAKQLLGDGNFLKKLMDYDKDNIKPQILQKLHKYITNPDFVPEKVEKVSKACKSMCMWVRAMDLYSRVLKEVGPKREKLAAAQAELDATMSTLKEKQKKLQEVENQIKALQEQFESSVAEKEMLDKTRVLTEVRLGRSGKLTSALGDEQVRWQESITFFEQEIHNVIGNVFIAAACVAYYGAFTSHYRQLLSEYYVNLINEHFFVDNFSLISILGDPYEIRLWNAEGLPRDNVSTENGILVMRGRRWPLMIDPQDQANRWIRSKETKNGLKVIKLTDAGFLRTLENAIRLGMPVLLEELKETLDPALEPILLKQTFVLGGRTLIRLGDSDIDYDKNFRFYMTTKMANPHYLPEVLTIINFTVTKSGLEDQILSDVVRLERPDLEEQRSQLIVRINADRNQLKAIEDRILKLLFTSEGNILDNEELVQTLQESKAIKSRLVEAETTEEMINAAREKYRPVATRGSIMYFVIASLSEIDPMYQFSLKYFKQLFNNTIESSEKHRDLSMRLQILLDQTLLSAYKNVSRGLFEQHKAIYSFMLCVEIMMQRGEISQQEWQYFLRGAGAMEKPEVPWLSDFAWETCCNLEDRLPCFHGIKKEIISTPISVSYSVCFQVVFAVTEFVIIGLGQQFVENPPVDLATLYADMSPSIPLVFILSTGSDPMGAFLYCRVKSISLGQGQGPIAERMIMEALKTGNWIFLQNCHLAVSWMLAMEELIKTFTEPDTVIHDDFRLFLSSMPTNVFPVTVLQNSVKVTQRHTPAYTYLKALETYSHKVLKIIFGERKKFGPLGWNIRYEFNDSDRECALLNLNLYCQIGHIPWDALIYITGEITYGGRVTDAWDQRCLRTILKSFFSPATLEDSYTYSKSGIYFAPNSDSLTEYKQYIEDLPLIDDPEVFGMHENANLAFQVILTSLTAHRITNSANYDHTNLPALDCLYLCACISLQTSLCTLQKAIAGLVVMSEEMEKIYNSFLNNQVPDHWSNSAYPSLKPLGSWVRDLTLRTAFIESWITTGQPKSFWISGLFFPQGFLTGALQNHARKYNLPIDELNFRFNMVPVYRDQTLVSEALKTLEPGEELELDKEQNYVPEPTLYHAPLYKTSIRAGTLSTTGHSTNFVVTVMLPSNQPSDYWISKASALLCQLNE</sequence>
<dbReference type="PANTHER" id="PTHR22878:SF68">
    <property type="entry name" value="DYNEIN HEAVY CHAIN 6, AXONEMAL-LIKE"/>
    <property type="match status" value="1"/>
</dbReference>
<keyword evidence="12" id="KW-0966">Cell projection</keyword>
<accession>A0A8C2BCB7</accession>
<dbReference type="Pfam" id="PF12775">
    <property type="entry name" value="AAA_7"/>
    <property type="match status" value="1"/>
</dbReference>
<dbReference type="Pfam" id="PF03028">
    <property type="entry name" value="Dynein_heavy"/>
    <property type="match status" value="1"/>
</dbReference>